<dbReference type="PANTHER" id="PTHR11014">
    <property type="entry name" value="PEPTIDASE M20 FAMILY MEMBER"/>
    <property type="match status" value="1"/>
</dbReference>
<dbReference type="GO" id="GO:0005783">
    <property type="term" value="C:endoplasmic reticulum"/>
    <property type="evidence" value="ECO:0007669"/>
    <property type="project" value="TreeGrafter"/>
</dbReference>
<dbReference type="OrthoDB" id="6119954at2759"/>
<proteinExistence type="predicted"/>
<organism evidence="2 3">
    <name type="scientific">Miscanthus lutarioriparius</name>
    <dbReference type="NCBI Taxonomy" id="422564"/>
    <lineage>
        <taxon>Eukaryota</taxon>
        <taxon>Viridiplantae</taxon>
        <taxon>Streptophyta</taxon>
        <taxon>Embryophyta</taxon>
        <taxon>Tracheophyta</taxon>
        <taxon>Spermatophyta</taxon>
        <taxon>Magnoliopsida</taxon>
        <taxon>Liliopsida</taxon>
        <taxon>Poales</taxon>
        <taxon>Poaceae</taxon>
        <taxon>PACMAD clade</taxon>
        <taxon>Panicoideae</taxon>
        <taxon>Andropogonodae</taxon>
        <taxon>Andropogoneae</taxon>
        <taxon>Saccharinae</taxon>
        <taxon>Miscanthus</taxon>
    </lineage>
</organism>
<reference evidence="2" key="1">
    <citation type="submission" date="2020-10" db="EMBL/GenBank/DDBJ databases">
        <authorList>
            <person name="Han B."/>
            <person name="Lu T."/>
            <person name="Zhao Q."/>
            <person name="Huang X."/>
            <person name="Zhao Y."/>
        </authorList>
    </citation>
    <scope>NUCLEOTIDE SEQUENCE</scope>
</reference>
<dbReference type="EMBL" id="CAJGYO010000006">
    <property type="protein sequence ID" value="CAD6239316.1"/>
    <property type="molecule type" value="Genomic_DNA"/>
</dbReference>
<dbReference type="InterPro" id="IPR017439">
    <property type="entry name" value="Amidohydrolase"/>
</dbReference>
<name>A0A811P9P3_9POAL</name>
<dbReference type="InterPro" id="IPR002933">
    <property type="entry name" value="Peptidase_M20"/>
</dbReference>
<evidence type="ECO:0000313" key="2">
    <source>
        <dbReference type="EMBL" id="CAD6239316.1"/>
    </source>
</evidence>
<dbReference type="SUPFAM" id="SSF53187">
    <property type="entry name" value="Zn-dependent exopeptidases"/>
    <property type="match status" value="1"/>
</dbReference>
<dbReference type="GO" id="GO:0010179">
    <property type="term" value="F:IAA-Ala conjugate hydrolase activity"/>
    <property type="evidence" value="ECO:0007669"/>
    <property type="project" value="TreeGrafter"/>
</dbReference>
<gene>
    <name evidence="2" type="ORF">NCGR_LOCUS26292</name>
</gene>
<dbReference type="Pfam" id="PF01546">
    <property type="entry name" value="Peptidase_M20"/>
    <property type="match status" value="1"/>
</dbReference>
<accession>A0A811P9P3</accession>
<dbReference type="Proteomes" id="UP000604825">
    <property type="component" value="Unassembled WGS sequence"/>
</dbReference>
<dbReference type="GO" id="GO:0009850">
    <property type="term" value="P:auxin metabolic process"/>
    <property type="evidence" value="ECO:0007669"/>
    <property type="project" value="TreeGrafter"/>
</dbReference>
<evidence type="ECO:0000313" key="3">
    <source>
        <dbReference type="Proteomes" id="UP000604825"/>
    </source>
</evidence>
<dbReference type="AlphaFoldDB" id="A0A811P9P3"/>
<comment type="function">
    <text evidence="1">Hydrolyzes certain amino acid conjugates of the plant growth regulator indole-3-acetic acid (IAA).</text>
</comment>
<comment type="caution">
    <text evidence="2">The sequence shown here is derived from an EMBL/GenBank/DDBJ whole genome shotgun (WGS) entry which is preliminary data.</text>
</comment>
<keyword evidence="3" id="KW-1185">Reference proteome</keyword>
<protein>
    <submittedName>
        <fullName evidence="2">Uncharacterized protein</fullName>
    </submittedName>
</protein>
<sequence>MKPYPATVNDEVVYGHAKAVAESMTGEANVRLCPQFMAADDFGFYSQRIPAAFFSVGVRNDETGKIHHVHSPHLDIDEAALPIGAALHAAVAIEYLNKQASAPRPSCS</sequence>
<dbReference type="PANTHER" id="PTHR11014:SF99">
    <property type="entry name" value="IAA-AMINO ACID HYDROLASE ILR1-LIKE 3"/>
    <property type="match status" value="1"/>
</dbReference>
<dbReference type="Gene3D" id="3.40.630.10">
    <property type="entry name" value="Zn peptidases"/>
    <property type="match status" value="1"/>
</dbReference>
<evidence type="ECO:0000256" key="1">
    <source>
        <dbReference type="ARBA" id="ARBA00003007"/>
    </source>
</evidence>